<dbReference type="GO" id="GO:0008283">
    <property type="term" value="P:cell population proliferation"/>
    <property type="evidence" value="ECO:0007669"/>
    <property type="project" value="InterPro"/>
</dbReference>
<dbReference type="SUPFAM" id="SSF48371">
    <property type="entry name" value="ARM repeat"/>
    <property type="match status" value="1"/>
</dbReference>
<protein>
    <submittedName>
        <fullName evidence="5">Uncharacterized protein LOC113494749 isoform X2</fullName>
    </submittedName>
</protein>
<accession>A0A7E5VKZ0</accession>
<dbReference type="InterPro" id="IPR016024">
    <property type="entry name" value="ARM-type_fold"/>
</dbReference>
<dbReference type="GO" id="GO:0005634">
    <property type="term" value="C:nucleus"/>
    <property type="evidence" value="ECO:0007669"/>
    <property type="project" value="TreeGrafter"/>
</dbReference>
<dbReference type="PANTHER" id="PTHR21331:SF2">
    <property type="entry name" value="BRCA1-ASSOCIATED ATM ACTIVATOR 1"/>
    <property type="match status" value="1"/>
</dbReference>
<dbReference type="Proteomes" id="UP000322000">
    <property type="component" value="Chromosome 6"/>
</dbReference>
<keyword evidence="4" id="KW-1185">Reference proteome</keyword>
<dbReference type="GO" id="GO:0006974">
    <property type="term" value="P:DNA damage response"/>
    <property type="evidence" value="ECO:0007669"/>
    <property type="project" value="InterPro"/>
</dbReference>
<proteinExistence type="inferred from homology"/>
<dbReference type="RefSeq" id="XP_026728998.1">
    <property type="nucleotide sequence ID" value="XM_026873197.1"/>
</dbReference>
<dbReference type="GO" id="GO:0005737">
    <property type="term" value="C:cytoplasm"/>
    <property type="evidence" value="ECO:0007669"/>
    <property type="project" value="UniProtKB-SubCell"/>
</dbReference>
<evidence type="ECO:0000256" key="3">
    <source>
        <dbReference type="ARBA" id="ARBA00061308"/>
    </source>
</evidence>
<evidence type="ECO:0000256" key="1">
    <source>
        <dbReference type="ARBA" id="ARBA00004496"/>
    </source>
</evidence>
<evidence type="ECO:0000256" key="2">
    <source>
        <dbReference type="ARBA" id="ARBA00022490"/>
    </source>
</evidence>
<organism evidence="4 5">
    <name type="scientific">Trichoplusia ni</name>
    <name type="common">Cabbage looper</name>
    <dbReference type="NCBI Taxonomy" id="7111"/>
    <lineage>
        <taxon>Eukaryota</taxon>
        <taxon>Metazoa</taxon>
        <taxon>Ecdysozoa</taxon>
        <taxon>Arthropoda</taxon>
        <taxon>Hexapoda</taxon>
        <taxon>Insecta</taxon>
        <taxon>Pterygota</taxon>
        <taxon>Neoptera</taxon>
        <taxon>Endopterygota</taxon>
        <taxon>Lepidoptera</taxon>
        <taxon>Glossata</taxon>
        <taxon>Ditrysia</taxon>
        <taxon>Noctuoidea</taxon>
        <taxon>Noctuidae</taxon>
        <taxon>Plusiinae</taxon>
        <taxon>Trichoplusia</taxon>
    </lineage>
</organism>
<dbReference type="InterPro" id="IPR011989">
    <property type="entry name" value="ARM-like"/>
</dbReference>
<dbReference type="AlphaFoldDB" id="A0A7E5VKZ0"/>
<keyword evidence="2" id="KW-0963">Cytoplasm</keyword>
<dbReference type="PANTHER" id="PTHR21331">
    <property type="entry name" value="BRCA1-ASSOCIATED ATM ACTIVATOR 1"/>
    <property type="match status" value="1"/>
</dbReference>
<comment type="similarity">
    <text evidence="3">Belongs to the BRAT1 family.</text>
</comment>
<gene>
    <name evidence="5" type="primary">LOC113494749</name>
</gene>
<dbReference type="GeneID" id="113494749"/>
<evidence type="ECO:0000313" key="5">
    <source>
        <dbReference type="RefSeq" id="XP_026728998.1"/>
    </source>
</evidence>
<comment type="subcellular location">
    <subcellularLocation>
        <location evidence="1">Cytoplasm</location>
    </subcellularLocation>
</comment>
<dbReference type="Gene3D" id="1.25.10.10">
    <property type="entry name" value="Leucine-rich Repeat Variant"/>
    <property type="match status" value="1"/>
</dbReference>
<sequence>MCQLSLPLGKMEVNKYLKKFKLLLEYVIEGKVALNQRNVEKLLLFLEDQSDNRPGASVLETPRFSDLILEAIKNIPKAGITVSIFLIKVVTILVKNELQFSKLQLQGLSGSCIHYCIIRVLEPNPQPPELQLACIKLATAHIAHCSGLKVLLENNVWRNILNSSIHDKQRPIANAGYKFLSELIQKLSEYEKHSEITEVLGCIVKPIISSEYLQLEVIDPETDEILYNKIKTYLNALLVILTDEGNSNHNIVVNQLRSYFLFDHPLFTLLSVTRLTSLASLLNDIAFRYLFGLYKNLLFADKSDEFCNEIVAYYHNCMVRCVKKRDIRAITDFCVKSIIFWSNFESMNKDKFKFPLTFERNGHKLELTNQVLLHLLSPIFNFSYCHLKNKVASFQDYIEENCSNILDVVADHTLSTIYLMRSLFDTTDMKQVMFETAKELFRLKGYLSTFQAGVVFQSLYHALNDTYTLSDEQGRLNFNENPMEKLNDEKLLSLLLDLIHMLLKEHTLCWYRNFEVICLQEILMNLLRQYILNTKQIVKILDLINICIKNFISPDMALLLESRQDSTLTEVGALMKTYLQHDDWEVKDSALNLLFTCIDVAYVKYTPLQKIIRDENLLLFAAKLALTDQEYYVQILSLKCLAYATKLDSIWRNLVRSYPQIGIHLLCTVRNNPQGMVRREAVLALTGIYINHKVSPNFQKSLYEGMIIAALDDFHSEVQKAALYFWYHVVQTNLSLRGMREGKFPSVTFSKEKKKILTLDEQEIARQLTSILNDLSSSGCLTVLLESMNEVNDVTVMKSAHCLSKHLVEILDQYKFQKVVDGGTTPPSKDIKSTEYIQDMSMDLGYEGSTEEFRKKVIDEIMSVNQSELIMNLYDRQQESKPIGIMDNGSSGCCASKRKLVNANKFLETFRSTDYETIINNKLQWNADAYSSLDALLDEILGV</sequence>
<name>A0A7E5VKZ0_TRINI</name>
<evidence type="ECO:0000313" key="4">
    <source>
        <dbReference type="Proteomes" id="UP000322000"/>
    </source>
</evidence>
<dbReference type="InterPro" id="IPR038904">
    <property type="entry name" value="BRAT1"/>
</dbReference>
<reference evidence="5" key="1">
    <citation type="submission" date="2025-08" db="UniProtKB">
        <authorList>
            <consortium name="RefSeq"/>
        </authorList>
    </citation>
    <scope>IDENTIFICATION</scope>
</reference>